<reference evidence="2 3" key="1">
    <citation type="submission" date="2013-08" db="EMBL/GenBank/DDBJ databases">
        <title>The genome sequence of Knoellia aerolata.</title>
        <authorList>
            <person name="Zhu W."/>
            <person name="Wang G."/>
        </authorList>
    </citation>
    <scope>NUCLEOTIDE SEQUENCE [LARGE SCALE GENOMIC DNA]</scope>
    <source>
        <strain evidence="2 3">DSM 18566</strain>
    </source>
</reference>
<feature type="transmembrane region" description="Helical" evidence="1">
    <location>
        <begin position="12"/>
        <end position="35"/>
    </location>
</feature>
<dbReference type="AlphaFoldDB" id="A0A0A0K123"/>
<dbReference type="STRING" id="1385519.N801_11105"/>
<evidence type="ECO:0000256" key="1">
    <source>
        <dbReference type="SAM" id="Phobius"/>
    </source>
</evidence>
<gene>
    <name evidence="2" type="ORF">N801_11105</name>
</gene>
<dbReference type="InterPro" id="IPR046550">
    <property type="entry name" value="DUF6704"/>
</dbReference>
<dbReference type="RefSeq" id="WP_035932066.1">
    <property type="nucleotide sequence ID" value="NZ_AVPL01000002.1"/>
</dbReference>
<evidence type="ECO:0000313" key="2">
    <source>
        <dbReference type="EMBL" id="KGN42709.1"/>
    </source>
</evidence>
<dbReference type="eggNOG" id="ENOG502ZNJH">
    <property type="taxonomic scope" value="Bacteria"/>
</dbReference>
<accession>A0A0A0K123</accession>
<protein>
    <submittedName>
        <fullName evidence="2">Membrane protein</fullName>
    </submittedName>
</protein>
<organism evidence="2 3">
    <name type="scientific">Knoellia aerolata DSM 18566</name>
    <dbReference type="NCBI Taxonomy" id="1385519"/>
    <lineage>
        <taxon>Bacteria</taxon>
        <taxon>Bacillati</taxon>
        <taxon>Actinomycetota</taxon>
        <taxon>Actinomycetes</taxon>
        <taxon>Micrococcales</taxon>
        <taxon>Intrasporangiaceae</taxon>
        <taxon>Knoellia</taxon>
    </lineage>
</organism>
<dbReference type="Proteomes" id="UP000030013">
    <property type="component" value="Unassembled WGS sequence"/>
</dbReference>
<keyword evidence="1" id="KW-0472">Membrane</keyword>
<proteinExistence type="predicted"/>
<evidence type="ECO:0000313" key="3">
    <source>
        <dbReference type="Proteomes" id="UP000030013"/>
    </source>
</evidence>
<feature type="transmembrane region" description="Helical" evidence="1">
    <location>
        <begin position="41"/>
        <end position="65"/>
    </location>
</feature>
<dbReference type="Pfam" id="PF20447">
    <property type="entry name" value="DUF6704"/>
    <property type="match status" value="1"/>
</dbReference>
<keyword evidence="1" id="KW-0812">Transmembrane</keyword>
<comment type="caution">
    <text evidence="2">The sequence shown here is derived from an EMBL/GenBank/DDBJ whole genome shotgun (WGS) entry which is preliminary data.</text>
</comment>
<keyword evidence="1" id="KW-1133">Transmembrane helix</keyword>
<dbReference type="EMBL" id="AVPL01000002">
    <property type="protein sequence ID" value="KGN42709.1"/>
    <property type="molecule type" value="Genomic_DNA"/>
</dbReference>
<dbReference type="NCBIfam" id="NF041681">
    <property type="entry name" value="HGxxPAAW"/>
    <property type="match status" value="1"/>
</dbReference>
<keyword evidence="3" id="KW-1185">Reference proteome</keyword>
<name>A0A0A0K123_9MICO</name>
<sequence length="77" mass="7601">MAEHDDDGHGNSVAAWVMVGVLLVASAVMSVAVVLPSIPLFIGGVVLAVVGLVAGKVLALAGYGVDGAISRSDTNIS</sequence>